<dbReference type="GeneID" id="63828116"/>
<dbReference type="InterPro" id="IPR020845">
    <property type="entry name" value="AMP-binding_CS"/>
</dbReference>
<sequence>MFPPSHYLQGDSEMARIIRSPFKPVPPLPEQNVHDFLFNHPDNQPAKDYTVHVDGLTGRKVSRHEFVERVRDAATALGTPTIEGGLGIGEKDGEIVGIFSHNALDFPVLVNALLVITTPFALLSAYSTPFELAQSLRTSKATRLFVQSDLLSIALQAAKEVGLPEDRIYILHGHVKGKETLDDLIQHARQQRLLRVQVKPVKKDTLAYLVFSSGTTGRSKAVMISHGNICYSLVQNDISFKEDGSPRPPSPLIWLGFLPMYHTYGLHLFCFRGFWVPSTIVIIPKWDLVTVVKLIPKLRINVLWMTPSAVHQLAHSKDWRKEDFASVLTVGAGAAYLPLSLAKHMKERLGENKDVTQGYGMSEMTISSTRMPTPNMFGGRIPPMADSVGVLLPGQDARIVREDGSDADVNEPGELWMRGGNVALGYWQDEEATRRTFLKDGWLRSGDQFRVDELGRLFFMERVKDTLKVSGFQVSPTEIEDVLMAHPEKLLVEACVAGVSSGRSSDEKVPRAWVVLSDEGKAQGERTVVAKLDEQVRKNLSRYKWLRGGIEVVGEIPKLPTGKVLRRALQSQHEERQKVSAKL</sequence>
<dbReference type="GO" id="GO:0016405">
    <property type="term" value="F:CoA-ligase activity"/>
    <property type="evidence" value="ECO:0007669"/>
    <property type="project" value="TreeGrafter"/>
</dbReference>
<dbReference type="AlphaFoldDB" id="A0A165HPJ6"/>
<dbReference type="Pfam" id="PF13193">
    <property type="entry name" value="AMP-binding_C"/>
    <property type="match status" value="1"/>
</dbReference>
<dbReference type="FunCoup" id="A0A165HPJ6">
    <property type="interactions" value="340"/>
</dbReference>
<evidence type="ECO:0000259" key="4">
    <source>
        <dbReference type="Pfam" id="PF13193"/>
    </source>
</evidence>
<dbReference type="InParanoid" id="A0A165HPJ6"/>
<dbReference type="Gene3D" id="3.40.50.12780">
    <property type="entry name" value="N-terminal domain of ligase-like"/>
    <property type="match status" value="1"/>
</dbReference>
<dbReference type="RefSeq" id="XP_040769660.1">
    <property type="nucleotide sequence ID" value="XM_040911087.1"/>
</dbReference>
<dbReference type="PANTHER" id="PTHR24096:SF149">
    <property type="entry name" value="AMP-BINDING DOMAIN-CONTAINING PROTEIN-RELATED"/>
    <property type="match status" value="1"/>
</dbReference>
<dbReference type="EMBL" id="KV427606">
    <property type="protein sequence ID" value="KZT12012.1"/>
    <property type="molecule type" value="Genomic_DNA"/>
</dbReference>
<keyword evidence="2" id="KW-0436">Ligase</keyword>
<accession>A0A165HPJ6</accession>
<evidence type="ECO:0000256" key="2">
    <source>
        <dbReference type="ARBA" id="ARBA00022598"/>
    </source>
</evidence>
<organism evidence="5 6">
    <name type="scientific">Laetiporus sulphureus 93-53</name>
    <dbReference type="NCBI Taxonomy" id="1314785"/>
    <lineage>
        <taxon>Eukaryota</taxon>
        <taxon>Fungi</taxon>
        <taxon>Dikarya</taxon>
        <taxon>Basidiomycota</taxon>
        <taxon>Agaricomycotina</taxon>
        <taxon>Agaricomycetes</taxon>
        <taxon>Polyporales</taxon>
        <taxon>Laetiporus</taxon>
    </lineage>
</organism>
<evidence type="ECO:0000313" key="5">
    <source>
        <dbReference type="EMBL" id="KZT12012.1"/>
    </source>
</evidence>
<dbReference type="PROSITE" id="PS00455">
    <property type="entry name" value="AMP_BINDING"/>
    <property type="match status" value="1"/>
</dbReference>
<evidence type="ECO:0000259" key="3">
    <source>
        <dbReference type="Pfam" id="PF00501"/>
    </source>
</evidence>
<keyword evidence="6" id="KW-1185">Reference proteome</keyword>
<dbReference type="Pfam" id="PF00501">
    <property type="entry name" value="AMP-binding"/>
    <property type="match status" value="1"/>
</dbReference>
<evidence type="ECO:0000313" key="6">
    <source>
        <dbReference type="Proteomes" id="UP000076871"/>
    </source>
</evidence>
<dbReference type="InterPro" id="IPR045851">
    <property type="entry name" value="AMP-bd_C_sf"/>
</dbReference>
<name>A0A165HPJ6_9APHY</name>
<dbReference type="InterPro" id="IPR042099">
    <property type="entry name" value="ANL_N_sf"/>
</dbReference>
<protein>
    <submittedName>
        <fullName evidence="5">Acetyl-CoA synthetase-like protein</fullName>
    </submittedName>
</protein>
<dbReference type="InterPro" id="IPR000873">
    <property type="entry name" value="AMP-dep_synth/lig_dom"/>
</dbReference>
<dbReference type="STRING" id="1314785.A0A165HPJ6"/>
<dbReference type="OrthoDB" id="1898221at2759"/>
<comment type="similarity">
    <text evidence="1">Belongs to the ATP-dependent AMP-binding enzyme family.</text>
</comment>
<dbReference type="Proteomes" id="UP000076871">
    <property type="component" value="Unassembled WGS sequence"/>
</dbReference>
<gene>
    <name evidence="5" type="ORF">LAESUDRAFT_740566</name>
</gene>
<reference evidence="5 6" key="1">
    <citation type="journal article" date="2016" name="Mol. Biol. Evol.">
        <title>Comparative Genomics of Early-Diverging Mushroom-Forming Fungi Provides Insights into the Origins of Lignocellulose Decay Capabilities.</title>
        <authorList>
            <person name="Nagy L.G."/>
            <person name="Riley R."/>
            <person name="Tritt A."/>
            <person name="Adam C."/>
            <person name="Daum C."/>
            <person name="Floudas D."/>
            <person name="Sun H."/>
            <person name="Yadav J.S."/>
            <person name="Pangilinan J."/>
            <person name="Larsson K.H."/>
            <person name="Matsuura K."/>
            <person name="Barry K."/>
            <person name="Labutti K."/>
            <person name="Kuo R."/>
            <person name="Ohm R.A."/>
            <person name="Bhattacharya S.S."/>
            <person name="Shirouzu T."/>
            <person name="Yoshinaga Y."/>
            <person name="Martin F.M."/>
            <person name="Grigoriev I.V."/>
            <person name="Hibbett D.S."/>
        </authorList>
    </citation>
    <scope>NUCLEOTIDE SEQUENCE [LARGE SCALE GENOMIC DNA]</scope>
    <source>
        <strain evidence="5 6">93-53</strain>
    </source>
</reference>
<dbReference type="InterPro" id="IPR025110">
    <property type="entry name" value="AMP-bd_C"/>
</dbReference>
<feature type="domain" description="AMP-binding enzyme C-terminal" evidence="4">
    <location>
        <begin position="478"/>
        <end position="563"/>
    </location>
</feature>
<proteinExistence type="inferred from homology"/>
<dbReference type="Gene3D" id="3.30.300.30">
    <property type="match status" value="1"/>
</dbReference>
<dbReference type="SUPFAM" id="SSF56801">
    <property type="entry name" value="Acetyl-CoA synthetase-like"/>
    <property type="match status" value="1"/>
</dbReference>
<evidence type="ECO:0000256" key="1">
    <source>
        <dbReference type="ARBA" id="ARBA00006432"/>
    </source>
</evidence>
<dbReference type="PANTHER" id="PTHR24096">
    <property type="entry name" value="LONG-CHAIN-FATTY-ACID--COA LIGASE"/>
    <property type="match status" value="1"/>
</dbReference>
<feature type="domain" description="AMP-dependent synthetase/ligase" evidence="3">
    <location>
        <begin position="48"/>
        <end position="427"/>
    </location>
</feature>